<name>A0A842I307_9RHOB</name>
<dbReference type="EMBL" id="JACLQD010000001">
    <property type="protein sequence ID" value="MBC2834001.1"/>
    <property type="molecule type" value="Genomic_DNA"/>
</dbReference>
<keyword evidence="1" id="KW-0812">Transmembrane</keyword>
<reference evidence="3 4" key="1">
    <citation type="journal article" date="2017" name="Int. J. Syst. Evol. Microbiol.">
        <title>Gemmobacter straminiformis sp. nov., isolated from an artificial fountain.</title>
        <authorList>
            <person name="Kang J.Y."/>
            <person name="Kim M.J."/>
            <person name="Chun J."/>
            <person name="Son K.P."/>
            <person name="Jahng K.Y."/>
        </authorList>
    </citation>
    <scope>NUCLEOTIDE SEQUENCE [LARGE SCALE GENOMIC DNA]</scope>
    <source>
        <strain evidence="3 4">CAM-8</strain>
    </source>
</reference>
<dbReference type="Pfam" id="PF07811">
    <property type="entry name" value="TadE"/>
    <property type="match status" value="1"/>
</dbReference>
<evidence type="ECO:0000313" key="3">
    <source>
        <dbReference type="EMBL" id="MBC2834001.1"/>
    </source>
</evidence>
<protein>
    <recommendedName>
        <fullName evidence="2">TadE-like domain-containing protein</fullName>
    </recommendedName>
</protein>
<accession>A0A842I307</accession>
<keyword evidence="1" id="KW-1133">Transmembrane helix</keyword>
<organism evidence="3 4">
    <name type="scientific">Paragemmobacter straminiformis</name>
    <dbReference type="NCBI Taxonomy" id="2045119"/>
    <lineage>
        <taxon>Bacteria</taxon>
        <taxon>Pseudomonadati</taxon>
        <taxon>Pseudomonadota</taxon>
        <taxon>Alphaproteobacteria</taxon>
        <taxon>Rhodobacterales</taxon>
        <taxon>Paracoccaceae</taxon>
        <taxon>Paragemmobacter</taxon>
    </lineage>
</organism>
<evidence type="ECO:0000313" key="4">
    <source>
        <dbReference type="Proteomes" id="UP000555411"/>
    </source>
</evidence>
<feature type="domain" description="TadE-like" evidence="2">
    <location>
        <begin position="20"/>
        <end position="62"/>
    </location>
</feature>
<proteinExistence type="predicted"/>
<dbReference type="AlphaFoldDB" id="A0A842I307"/>
<feature type="transmembrane region" description="Helical" evidence="1">
    <location>
        <begin position="21"/>
        <end position="42"/>
    </location>
</feature>
<dbReference type="Proteomes" id="UP000555411">
    <property type="component" value="Unassembled WGS sequence"/>
</dbReference>
<gene>
    <name evidence="3" type="ORF">H7F16_00680</name>
</gene>
<keyword evidence="1" id="KW-0472">Membrane</keyword>
<evidence type="ECO:0000256" key="1">
    <source>
        <dbReference type="SAM" id="Phobius"/>
    </source>
</evidence>
<sequence length="178" mass="18714">MSRMHSFARPGRRFRRSETGAATIDFLLILPVIFGMMCLAVETGVATTQAALLDRALDRTARSLRYGELADRSLAGIRANICANMAGMADCATKLKVQVVAIPRAMTNLPGSPTCADQGSAPRPATSLIAQNQNSFALLRVCIPVTVLGTDLARTPGTGTESAGTFDISSETIIAVTG</sequence>
<dbReference type="RefSeq" id="WP_185795633.1">
    <property type="nucleotide sequence ID" value="NZ_JACLQD010000001.1"/>
</dbReference>
<evidence type="ECO:0000259" key="2">
    <source>
        <dbReference type="Pfam" id="PF07811"/>
    </source>
</evidence>
<comment type="caution">
    <text evidence="3">The sequence shown here is derived from an EMBL/GenBank/DDBJ whole genome shotgun (WGS) entry which is preliminary data.</text>
</comment>
<dbReference type="InterPro" id="IPR012495">
    <property type="entry name" value="TadE-like_dom"/>
</dbReference>
<keyword evidence="4" id="KW-1185">Reference proteome</keyword>